<name>A0A4Y6PQV8_PERCE</name>
<keyword evidence="3" id="KW-1185">Reference proteome</keyword>
<accession>A0A5B8Y2K3</accession>
<dbReference type="InterPro" id="IPR019236">
    <property type="entry name" value="APP1_cat"/>
</dbReference>
<accession>A0A4Y6PQV8</accession>
<evidence type="ECO:0000313" key="3">
    <source>
        <dbReference type="Proteomes" id="UP000315995"/>
    </source>
</evidence>
<dbReference type="GO" id="GO:0008195">
    <property type="term" value="F:phosphatidate phosphatase activity"/>
    <property type="evidence" value="ECO:0007669"/>
    <property type="project" value="InterPro"/>
</dbReference>
<dbReference type="AlphaFoldDB" id="A0A4Y6PQV8"/>
<dbReference type="OrthoDB" id="5494403at2"/>
<feature type="domain" description="Phosphatidate phosphatase APP1 catalytic" evidence="1">
    <location>
        <begin position="24"/>
        <end position="162"/>
    </location>
</feature>
<evidence type="ECO:0000259" key="1">
    <source>
        <dbReference type="Pfam" id="PF09949"/>
    </source>
</evidence>
<evidence type="ECO:0000313" key="2">
    <source>
        <dbReference type="EMBL" id="QDG50630.1"/>
    </source>
</evidence>
<dbReference type="Pfam" id="PF09949">
    <property type="entry name" value="APP1_cat"/>
    <property type="match status" value="1"/>
</dbReference>
<dbReference type="EMBL" id="CP041186">
    <property type="protein sequence ID" value="QDG50630.1"/>
    <property type="molecule type" value="Genomic_DNA"/>
</dbReference>
<dbReference type="Proteomes" id="UP000315995">
    <property type="component" value="Chromosome"/>
</dbReference>
<protein>
    <recommendedName>
        <fullName evidence="1">Phosphatidate phosphatase APP1 catalytic domain-containing protein</fullName>
    </recommendedName>
</protein>
<dbReference type="RefSeq" id="WP_141197122.1">
    <property type="nucleotide sequence ID" value="NZ_CP041186.1"/>
</dbReference>
<organism evidence="2 3">
    <name type="scientific">Persicimonas caeni</name>
    <dbReference type="NCBI Taxonomy" id="2292766"/>
    <lineage>
        <taxon>Bacteria</taxon>
        <taxon>Deltaproteobacteria</taxon>
        <taxon>Bradymonadales</taxon>
        <taxon>Bradymonadaceae</taxon>
        <taxon>Persicimonas</taxon>
    </lineage>
</organism>
<proteinExistence type="predicted"/>
<gene>
    <name evidence="2" type="ORF">FIV42_07760</name>
</gene>
<sequence length="356" mass="40890">MTDGKHIQDVEVDELPVRHIFRWDLDKTYLRTEFDTVRDLIRTALQKPEEKVNVPGAVALLRELTREKEQTRALVTFISGSPSQMRNTLERKFELDGIRPDAFILKPTLKNILTGRFRAVRGQVGYKLDSLLRLRAMSQIAPETLFGDDAEQDAFIYSLYADLAAGTVDEEQLVAILDEAEVYDVTAESILSHFANTRVHDNVQRIFIHLDRRSAPGRFWVFGPRLIPIINYFQAALVLYADEVIAADGLIRVASEMIERDDYGLVELANSLQDLARRRHVDMSVLDRLADEWEHAEHQKALPPGFLERLITRVRALSPRVQNVTREWEGPVDYIEVLRADRKMRESVQPKKGLFS</sequence>
<reference evidence="2 3" key="1">
    <citation type="submission" date="2019-06" db="EMBL/GenBank/DDBJ databases">
        <title>Persicimonas caeni gen. nov., sp. nov., a predatory bacterium isolated from solar saltern.</title>
        <authorList>
            <person name="Wang S."/>
        </authorList>
    </citation>
    <scope>NUCLEOTIDE SEQUENCE [LARGE SCALE GENOMIC DNA]</scope>
    <source>
        <strain evidence="2 3">YN101</strain>
    </source>
</reference>